<name>A0A8H7F592_AGABI</name>
<reference evidence="1 2" key="1">
    <citation type="journal article" name="Sci. Rep.">
        <title>Telomere-to-telomere assembled and centromere annotated genomes of the two main subspecies of the button mushroom Agaricus bisporus reveal especially polymorphic chromosome ends.</title>
        <authorList>
            <person name="Sonnenberg A.S.M."/>
            <person name="Sedaghat-Telgerd N."/>
            <person name="Lavrijssen B."/>
            <person name="Ohm R.A."/>
            <person name="Hendrickx P.M."/>
            <person name="Scholtmeijer K."/>
            <person name="Baars J.J.P."/>
            <person name="van Peer A."/>
        </authorList>
    </citation>
    <scope>NUCLEOTIDE SEQUENCE [LARGE SCALE GENOMIC DNA]</scope>
    <source>
        <strain evidence="1 2">H119_p4</strain>
    </source>
</reference>
<dbReference type="EMBL" id="JABXXO010000005">
    <property type="protein sequence ID" value="KAF7777657.1"/>
    <property type="molecule type" value="Genomic_DNA"/>
</dbReference>
<dbReference type="AlphaFoldDB" id="A0A8H7F592"/>
<evidence type="ECO:0000313" key="2">
    <source>
        <dbReference type="Proteomes" id="UP000629468"/>
    </source>
</evidence>
<dbReference type="Proteomes" id="UP000629468">
    <property type="component" value="Unassembled WGS sequence"/>
</dbReference>
<sequence>MSDLLSKYVNDLPSSRTRASISRSRDTRDKLCGAQNESKWLDDIPFEERSITSHLLRGERWFLCSAVGSEVLYCDLESPVSGLIPLTPYPFPYPCESMTLMAIEEDRKAEILCFNIALVHILKADWYRRTNDEPELTSDSRVDVWHGKVVLDEDGNTTHLHSEKLVSIPLPVYLGRPLSGVSLRRSLVAFTIEREAHDGFGTQCDTIITVDYWAGYAETGVNMDVPVLLPGHHVLAAVPRDFSPLFPVSGDRYRLVFNSHCEWPKTMNTYLQDRQSHFSCNYDSQLSLAR</sequence>
<protein>
    <submittedName>
        <fullName evidence="1">Uncharacterized protein</fullName>
    </submittedName>
</protein>
<evidence type="ECO:0000313" key="1">
    <source>
        <dbReference type="EMBL" id="KAF7777657.1"/>
    </source>
</evidence>
<gene>
    <name evidence="1" type="ORF">Agabi119p4_3729</name>
</gene>
<organism evidence="1 2">
    <name type="scientific">Agaricus bisporus var. burnettii</name>
    <dbReference type="NCBI Taxonomy" id="192524"/>
    <lineage>
        <taxon>Eukaryota</taxon>
        <taxon>Fungi</taxon>
        <taxon>Dikarya</taxon>
        <taxon>Basidiomycota</taxon>
        <taxon>Agaricomycotina</taxon>
        <taxon>Agaricomycetes</taxon>
        <taxon>Agaricomycetidae</taxon>
        <taxon>Agaricales</taxon>
        <taxon>Agaricineae</taxon>
        <taxon>Agaricaceae</taxon>
        <taxon>Agaricus</taxon>
    </lineage>
</organism>
<accession>A0A8H7F592</accession>
<proteinExistence type="predicted"/>
<comment type="caution">
    <text evidence="1">The sequence shown here is derived from an EMBL/GenBank/DDBJ whole genome shotgun (WGS) entry which is preliminary data.</text>
</comment>